<dbReference type="EMBL" id="JAWDEY010000008">
    <property type="protein sequence ID" value="KAK6590210.1"/>
    <property type="molecule type" value="Genomic_DNA"/>
</dbReference>
<keyword evidence="3" id="KW-1185">Reference proteome</keyword>
<feature type="transmembrane region" description="Helical" evidence="1">
    <location>
        <begin position="122"/>
        <end position="140"/>
    </location>
</feature>
<protein>
    <recommendedName>
        <fullName evidence="4">Transmembrane protein</fullName>
    </recommendedName>
</protein>
<feature type="transmembrane region" description="Helical" evidence="1">
    <location>
        <begin position="67"/>
        <end position="91"/>
    </location>
</feature>
<name>A0AAV9Y317_9CRYT</name>
<reference evidence="2 3" key="1">
    <citation type="submission" date="2023-10" db="EMBL/GenBank/DDBJ databases">
        <title>Comparative genomics analysis reveals potential genetic determinants of host preference in Cryptosporidium xiaoi.</title>
        <authorList>
            <person name="Xiao L."/>
            <person name="Li J."/>
        </authorList>
    </citation>
    <scope>NUCLEOTIDE SEQUENCE [LARGE SCALE GENOMIC DNA]</scope>
    <source>
        <strain evidence="2 3">52996</strain>
    </source>
</reference>
<dbReference type="AlphaFoldDB" id="A0AAV9Y317"/>
<feature type="transmembrane region" description="Helical" evidence="1">
    <location>
        <begin position="26"/>
        <end position="47"/>
    </location>
</feature>
<keyword evidence="1" id="KW-0472">Membrane</keyword>
<evidence type="ECO:0000256" key="1">
    <source>
        <dbReference type="SAM" id="Phobius"/>
    </source>
</evidence>
<accession>A0AAV9Y317</accession>
<comment type="caution">
    <text evidence="2">The sequence shown here is derived from an EMBL/GenBank/DDBJ whole genome shotgun (WGS) entry which is preliminary data.</text>
</comment>
<keyword evidence="1" id="KW-0812">Transmembrane</keyword>
<sequence>MDSNINESNISNTLYFLLNNLSGISFVSYFFWSGISLIVGSITLQFFFSSYSPKINNQTVCSASSNVLGIVSLWLIEGISFVSMCIAYSLVESTCQTFDNFTLSIQTMGVIVKYLPTWIRLIHIFTFCQINTLFVQFSFLPECNTIGLQITLIISSVTWWFVTIFGLVCKKRIVVPPHIFDPLRARTSFFTEVHLVLKTMGP</sequence>
<gene>
    <name evidence="2" type="ORF">RS030_172685</name>
</gene>
<organism evidence="2 3">
    <name type="scientific">Cryptosporidium xiaoi</name>
    <dbReference type="NCBI Taxonomy" id="659607"/>
    <lineage>
        <taxon>Eukaryota</taxon>
        <taxon>Sar</taxon>
        <taxon>Alveolata</taxon>
        <taxon>Apicomplexa</taxon>
        <taxon>Conoidasida</taxon>
        <taxon>Coccidia</taxon>
        <taxon>Eucoccidiorida</taxon>
        <taxon>Eimeriorina</taxon>
        <taxon>Cryptosporidiidae</taxon>
        <taxon>Cryptosporidium</taxon>
    </lineage>
</organism>
<keyword evidence="1" id="KW-1133">Transmembrane helix</keyword>
<evidence type="ECO:0000313" key="3">
    <source>
        <dbReference type="Proteomes" id="UP001311799"/>
    </source>
</evidence>
<dbReference type="Proteomes" id="UP001311799">
    <property type="component" value="Unassembled WGS sequence"/>
</dbReference>
<feature type="transmembrane region" description="Helical" evidence="1">
    <location>
        <begin position="146"/>
        <end position="168"/>
    </location>
</feature>
<evidence type="ECO:0000313" key="2">
    <source>
        <dbReference type="EMBL" id="KAK6590210.1"/>
    </source>
</evidence>
<evidence type="ECO:0008006" key="4">
    <source>
        <dbReference type="Google" id="ProtNLM"/>
    </source>
</evidence>
<proteinExistence type="predicted"/>